<dbReference type="PANTHER" id="PTHR32305">
    <property type="match status" value="1"/>
</dbReference>
<evidence type="ECO:0000313" key="5">
    <source>
        <dbReference type="Proteomes" id="UP000295645"/>
    </source>
</evidence>
<feature type="chain" id="PRO_5020867438" evidence="2">
    <location>
        <begin position="22"/>
        <end position="180"/>
    </location>
</feature>
<accession>A0A4R3YNQ1</accession>
<evidence type="ECO:0000259" key="3">
    <source>
        <dbReference type="Pfam" id="PF25023"/>
    </source>
</evidence>
<dbReference type="OrthoDB" id="9816400at2"/>
<sequence>MKPASIFLAVLALNATAICCAEEVTYYLTDPQGTPLAITDIAGNITGRLDHSPFGRSVLDRSEGVGYTGHVADPDTDFVYMQARYFDPSIGRFLSTDPKSAKAGDMFNFNRMAYANDNPMRFVDLDGREIRLTGSDDDKRQFISIAYLHWLSTEHMGLSPNKSRDSEIVKMLLDWRDHLG</sequence>
<organism evidence="4 5">
    <name type="scientific">Luteibacter rhizovicinus</name>
    <dbReference type="NCBI Taxonomy" id="242606"/>
    <lineage>
        <taxon>Bacteria</taxon>
        <taxon>Pseudomonadati</taxon>
        <taxon>Pseudomonadota</taxon>
        <taxon>Gammaproteobacteria</taxon>
        <taxon>Lysobacterales</taxon>
        <taxon>Rhodanobacteraceae</taxon>
        <taxon>Luteibacter</taxon>
    </lineage>
</organism>
<keyword evidence="5" id="KW-1185">Reference proteome</keyword>
<reference evidence="4 5" key="1">
    <citation type="submission" date="2019-03" db="EMBL/GenBank/DDBJ databases">
        <title>Above-ground endophytic microbial communities from plants in different locations in the United States.</title>
        <authorList>
            <person name="Frank C."/>
        </authorList>
    </citation>
    <scope>NUCLEOTIDE SEQUENCE [LARGE SCALE GENOMIC DNA]</scope>
    <source>
        <strain evidence="4 5">LP_13_YM</strain>
    </source>
</reference>
<feature type="domain" description="Teneurin-like YD-shell" evidence="3">
    <location>
        <begin position="23"/>
        <end position="98"/>
    </location>
</feature>
<feature type="signal peptide" evidence="2">
    <location>
        <begin position="1"/>
        <end position="21"/>
    </location>
</feature>
<evidence type="ECO:0000313" key="4">
    <source>
        <dbReference type="EMBL" id="TCV93158.1"/>
    </source>
</evidence>
<dbReference type="InterPro" id="IPR050708">
    <property type="entry name" value="T6SS_VgrG/RHS"/>
</dbReference>
<keyword evidence="2" id="KW-0732">Signal</keyword>
<keyword evidence="1" id="KW-0677">Repeat</keyword>
<evidence type="ECO:0000256" key="1">
    <source>
        <dbReference type="ARBA" id="ARBA00022737"/>
    </source>
</evidence>
<name>A0A4R3YNQ1_9GAMM</name>
<dbReference type="PANTHER" id="PTHR32305:SF15">
    <property type="entry name" value="PROTEIN RHSA-RELATED"/>
    <property type="match status" value="1"/>
</dbReference>
<dbReference type="AlphaFoldDB" id="A0A4R3YNQ1"/>
<dbReference type="Pfam" id="PF25023">
    <property type="entry name" value="TEN_YD-shell"/>
    <property type="match status" value="1"/>
</dbReference>
<dbReference type="Proteomes" id="UP000295645">
    <property type="component" value="Unassembled WGS sequence"/>
</dbReference>
<dbReference type="InterPro" id="IPR056823">
    <property type="entry name" value="TEN-like_YD-shell"/>
</dbReference>
<dbReference type="EMBL" id="SMCS01000005">
    <property type="protein sequence ID" value="TCV93158.1"/>
    <property type="molecule type" value="Genomic_DNA"/>
</dbReference>
<proteinExistence type="predicted"/>
<dbReference type="Gene3D" id="2.180.10.10">
    <property type="entry name" value="RHS repeat-associated core"/>
    <property type="match status" value="1"/>
</dbReference>
<evidence type="ECO:0000256" key="2">
    <source>
        <dbReference type="SAM" id="SignalP"/>
    </source>
</evidence>
<comment type="caution">
    <text evidence="4">The sequence shown here is derived from an EMBL/GenBank/DDBJ whole genome shotgun (WGS) entry which is preliminary data.</text>
</comment>
<gene>
    <name evidence="4" type="ORF">EC912_10518</name>
</gene>
<protein>
    <submittedName>
        <fullName evidence="4">RHS repeat-associated protein</fullName>
    </submittedName>
</protein>
<dbReference type="InterPro" id="IPR022385">
    <property type="entry name" value="Rhs_assc_core"/>
</dbReference>
<dbReference type="NCBIfam" id="TIGR03696">
    <property type="entry name" value="Rhs_assc_core"/>
    <property type="match status" value="1"/>
</dbReference>
<dbReference type="RefSeq" id="WP_132144738.1">
    <property type="nucleotide sequence ID" value="NZ_SMCS01000005.1"/>
</dbReference>